<protein>
    <recommendedName>
        <fullName evidence="3">NlpE C-terminal OB domain-containing protein</fullName>
    </recommendedName>
</protein>
<dbReference type="AlphaFoldDB" id="A0A2N3HL22"/>
<evidence type="ECO:0000313" key="2">
    <source>
        <dbReference type="Proteomes" id="UP000233435"/>
    </source>
</evidence>
<evidence type="ECO:0000313" key="1">
    <source>
        <dbReference type="EMBL" id="PKQ45670.1"/>
    </source>
</evidence>
<keyword evidence="2" id="KW-1185">Reference proteome</keyword>
<dbReference type="OrthoDB" id="1442373at2"/>
<dbReference type="EMBL" id="PJEO01000017">
    <property type="protein sequence ID" value="PKQ45670.1"/>
    <property type="molecule type" value="Genomic_DNA"/>
</dbReference>
<proteinExistence type="predicted"/>
<reference evidence="1 2" key="1">
    <citation type="submission" date="2017-12" db="EMBL/GenBank/DDBJ databases">
        <title>Confluentibacter flavum sp. nov., isolated from the saline lake.</title>
        <authorList>
            <person name="Yu L."/>
        </authorList>
    </citation>
    <scope>NUCLEOTIDE SEQUENCE [LARGE SCALE GENOMIC DNA]</scope>
    <source>
        <strain evidence="1 2">3B</strain>
    </source>
</reference>
<accession>A0A2N3HL22</accession>
<sequence length="123" mass="14385">MAFFAQSKIEYGDYQVDFLDDENEGIQYTLTLNEEHTFKFHFFRKPKGANNPKENYYAKGTWASENNLIVFDAEDDLDLNEEYTLNFKNSKARFNTKSPRDVSARVVKTSINFTILNYLGLKD</sequence>
<name>A0A2N3HL22_9FLAO</name>
<comment type="caution">
    <text evidence="1">The sequence shown here is derived from an EMBL/GenBank/DDBJ whole genome shotgun (WGS) entry which is preliminary data.</text>
</comment>
<dbReference type="Proteomes" id="UP000233435">
    <property type="component" value="Unassembled WGS sequence"/>
</dbReference>
<gene>
    <name evidence="1" type="ORF">CSW08_06270</name>
</gene>
<evidence type="ECO:0008006" key="3">
    <source>
        <dbReference type="Google" id="ProtNLM"/>
    </source>
</evidence>
<organism evidence="1 2">
    <name type="scientific">Confluentibacter flavum</name>
    <dbReference type="NCBI Taxonomy" id="1909700"/>
    <lineage>
        <taxon>Bacteria</taxon>
        <taxon>Pseudomonadati</taxon>
        <taxon>Bacteroidota</taxon>
        <taxon>Flavobacteriia</taxon>
        <taxon>Flavobacteriales</taxon>
        <taxon>Flavobacteriaceae</taxon>
        <taxon>Confluentibacter</taxon>
    </lineage>
</organism>
<dbReference type="RefSeq" id="WP_106659059.1">
    <property type="nucleotide sequence ID" value="NZ_PJEO01000017.1"/>
</dbReference>